<sequence length="157" mass="17582">MSQRSKVRARGSRPLQQESFDLQCFCLRQGSRDWPVHGGFTSAGGDRECGRLFCAQRKSTFPLQPSRGKKSYSDGAVTNEKPTEIYQHAFGFAVSIVRVDAGVLSQKEEIARGRDLPLSGFVNDLASLNGSISQERLFSACAGRPGRHDHRFRHRRR</sequence>
<dbReference type="Proteomes" id="UP001157502">
    <property type="component" value="Chromosome 31"/>
</dbReference>
<protein>
    <submittedName>
        <fullName evidence="1">Uncharacterized protein</fullName>
    </submittedName>
</protein>
<keyword evidence="2" id="KW-1185">Reference proteome</keyword>
<organism evidence="1 2">
    <name type="scientific">Dallia pectoralis</name>
    <name type="common">Alaska blackfish</name>
    <dbReference type="NCBI Taxonomy" id="75939"/>
    <lineage>
        <taxon>Eukaryota</taxon>
        <taxon>Metazoa</taxon>
        <taxon>Chordata</taxon>
        <taxon>Craniata</taxon>
        <taxon>Vertebrata</taxon>
        <taxon>Euteleostomi</taxon>
        <taxon>Actinopterygii</taxon>
        <taxon>Neopterygii</taxon>
        <taxon>Teleostei</taxon>
        <taxon>Protacanthopterygii</taxon>
        <taxon>Esociformes</taxon>
        <taxon>Umbridae</taxon>
        <taxon>Dallia</taxon>
    </lineage>
</organism>
<gene>
    <name evidence="1" type="ORF">DPEC_G00321300</name>
</gene>
<evidence type="ECO:0000313" key="2">
    <source>
        <dbReference type="Proteomes" id="UP001157502"/>
    </source>
</evidence>
<accession>A0ACC2FA78</accession>
<evidence type="ECO:0000313" key="1">
    <source>
        <dbReference type="EMBL" id="KAJ7988216.1"/>
    </source>
</evidence>
<proteinExistence type="predicted"/>
<dbReference type="EMBL" id="CM055758">
    <property type="protein sequence ID" value="KAJ7988216.1"/>
    <property type="molecule type" value="Genomic_DNA"/>
</dbReference>
<comment type="caution">
    <text evidence="1">The sequence shown here is derived from an EMBL/GenBank/DDBJ whole genome shotgun (WGS) entry which is preliminary data.</text>
</comment>
<reference evidence="1" key="1">
    <citation type="submission" date="2021-05" db="EMBL/GenBank/DDBJ databases">
        <authorList>
            <person name="Pan Q."/>
            <person name="Jouanno E."/>
            <person name="Zahm M."/>
            <person name="Klopp C."/>
            <person name="Cabau C."/>
            <person name="Louis A."/>
            <person name="Berthelot C."/>
            <person name="Parey E."/>
            <person name="Roest Crollius H."/>
            <person name="Montfort J."/>
            <person name="Robinson-Rechavi M."/>
            <person name="Bouchez O."/>
            <person name="Lampietro C."/>
            <person name="Lopez Roques C."/>
            <person name="Donnadieu C."/>
            <person name="Postlethwait J."/>
            <person name="Bobe J."/>
            <person name="Dillon D."/>
            <person name="Chandos A."/>
            <person name="von Hippel F."/>
            <person name="Guiguen Y."/>
        </authorList>
    </citation>
    <scope>NUCLEOTIDE SEQUENCE</scope>
    <source>
        <strain evidence="1">YG-Jan2019</strain>
    </source>
</reference>
<name>A0ACC2FA78_DALPE</name>